<dbReference type="SUPFAM" id="SSF49503">
    <property type="entry name" value="Cupredoxins"/>
    <property type="match status" value="1"/>
</dbReference>
<evidence type="ECO:0000256" key="2">
    <source>
        <dbReference type="SAM" id="SignalP"/>
    </source>
</evidence>
<accession>Q93WP3</accession>
<protein>
    <submittedName>
        <fullName evidence="3">Early nodulin Enod5</fullName>
    </submittedName>
</protein>
<proteinExistence type="evidence at transcript level"/>
<name>Q93WP3_TRIRP</name>
<gene>
    <name evidence="3" type="primary">enod5</name>
</gene>
<organism evidence="3">
    <name type="scientific">Trifolium repens</name>
    <name type="common">Creeping white clover</name>
    <dbReference type="NCBI Taxonomy" id="3899"/>
    <lineage>
        <taxon>Eukaryota</taxon>
        <taxon>Viridiplantae</taxon>
        <taxon>Streptophyta</taxon>
        <taxon>Embryophyta</taxon>
        <taxon>Tracheophyta</taxon>
        <taxon>Spermatophyta</taxon>
        <taxon>Magnoliopsida</taxon>
        <taxon>eudicotyledons</taxon>
        <taxon>Gunneridae</taxon>
        <taxon>Pentapetalae</taxon>
        <taxon>rosids</taxon>
        <taxon>fabids</taxon>
        <taxon>Fabales</taxon>
        <taxon>Fabaceae</taxon>
        <taxon>Papilionoideae</taxon>
        <taxon>50 kb inversion clade</taxon>
        <taxon>NPAAA clade</taxon>
        <taxon>Hologalegina</taxon>
        <taxon>IRL clade</taxon>
        <taxon>Trifolieae</taxon>
        <taxon>Trifolium</taxon>
    </lineage>
</organism>
<evidence type="ECO:0000313" key="3">
    <source>
        <dbReference type="EMBL" id="CAC84520.1"/>
    </source>
</evidence>
<dbReference type="EMBL" id="AJ310340">
    <property type="protein sequence ID" value="CAC84520.1"/>
    <property type="molecule type" value="mRNA"/>
</dbReference>
<keyword evidence="1" id="KW-1133">Transmembrane helix</keyword>
<evidence type="ECO:0000256" key="1">
    <source>
        <dbReference type="SAM" id="Phobius"/>
    </source>
</evidence>
<dbReference type="InterPro" id="IPR008972">
    <property type="entry name" value="Cupredoxin"/>
</dbReference>
<feature type="signal peptide" evidence="2">
    <location>
        <begin position="1"/>
        <end position="24"/>
    </location>
</feature>
<feature type="transmembrane region" description="Helical" evidence="1">
    <location>
        <begin position="130"/>
        <end position="150"/>
    </location>
</feature>
<dbReference type="AlphaFoldDB" id="Q93WP3"/>
<feature type="chain" id="PRO_5004320433" evidence="2">
    <location>
        <begin position="25"/>
        <end position="151"/>
    </location>
</feature>
<sequence>MNMASSPILMLMIIFSMWLLISYSESTEYVVGDSQNSWKVPLPSRHALTQWASSHQFVDTILFDQDNKVNEDEDIKCNIAKSHSKMGLKLDDDDVVVKSKPLVIPPLITLPEPPSPAPAPNSSGSYGGAAAGRGLIMWLGVSSLAMFMFLN</sequence>
<keyword evidence="1" id="KW-0472">Membrane</keyword>
<keyword evidence="2" id="KW-0732">Signal</keyword>
<reference evidence="3" key="1">
    <citation type="submission" date="2001-04" db="EMBL/GenBank/DDBJ databases">
        <title>Temporal and Spatial Expression Analyses of TrEnod40, TrEnod5 and a Novel Early Nodulin in White Clover Roots and Nodules.</title>
        <authorList>
            <person name="Crockard M.A."/>
        </authorList>
    </citation>
    <scope>NUCLEOTIDE SEQUENCE</scope>
    <source>
        <tissue evidence="3">Root nodule</tissue>
    </source>
</reference>
<keyword evidence="1" id="KW-0812">Transmembrane</keyword>